<comment type="caution">
    <text evidence="2">The sequence shown here is derived from an EMBL/GenBank/DDBJ whole genome shotgun (WGS) entry which is preliminary data.</text>
</comment>
<evidence type="ECO:0000313" key="2">
    <source>
        <dbReference type="EMBL" id="CAG2206860.1"/>
    </source>
</evidence>
<protein>
    <submittedName>
        <fullName evidence="2">Uncharacterized protein</fullName>
    </submittedName>
</protein>
<feature type="transmembrane region" description="Helical" evidence="1">
    <location>
        <begin position="135"/>
        <end position="158"/>
    </location>
</feature>
<proteinExistence type="predicted"/>
<dbReference type="Gene3D" id="1.20.1070.10">
    <property type="entry name" value="Rhodopsin 7-helix transmembrane proteins"/>
    <property type="match status" value="1"/>
</dbReference>
<evidence type="ECO:0000313" key="3">
    <source>
        <dbReference type="Proteomes" id="UP000683360"/>
    </source>
</evidence>
<feature type="transmembrane region" description="Helical" evidence="1">
    <location>
        <begin position="96"/>
        <end position="115"/>
    </location>
</feature>
<keyword evidence="1" id="KW-1133">Transmembrane helix</keyword>
<reference evidence="2" key="1">
    <citation type="submission" date="2021-03" db="EMBL/GenBank/DDBJ databases">
        <authorList>
            <person name="Bekaert M."/>
        </authorList>
    </citation>
    <scope>NUCLEOTIDE SEQUENCE</scope>
</reference>
<evidence type="ECO:0000256" key="1">
    <source>
        <dbReference type="SAM" id="Phobius"/>
    </source>
</evidence>
<dbReference type="Proteomes" id="UP000683360">
    <property type="component" value="Unassembled WGS sequence"/>
</dbReference>
<dbReference type="AlphaFoldDB" id="A0A8S3RFU6"/>
<feature type="transmembrane region" description="Helical" evidence="1">
    <location>
        <begin position="25"/>
        <end position="48"/>
    </location>
</feature>
<sequence>MNTTTDSTSLGLSNLGLWSMSVIDWINLTCSVLSVIVNTVALCVFLMSKCVRSNLFYRLVFCITGFNELYAFQFILHYTLTISTTNKLKYRCSIMSAIAAICFGATSAQLAVVAVDRFQASFPKPTTILQRRRVFLGYFAFVIDVCIVVFYVSIAALYGEPEVADCQDSVKVYGYISYSVTVAEGVWTLCCVILVEIPFCLGTIYRIKQTGVTVQPVNNDGIVSIRIPTISHQQKMKKKMKACTIMCLLVIIHVTTYFSILCLLTVLTYKPEEYKTLYQLSWTVTLVQSILDSVLLLLMIPSRLQFG</sequence>
<accession>A0A8S3RFU6</accession>
<organism evidence="2 3">
    <name type="scientific">Mytilus edulis</name>
    <name type="common">Blue mussel</name>
    <dbReference type="NCBI Taxonomy" id="6550"/>
    <lineage>
        <taxon>Eukaryota</taxon>
        <taxon>Metazoa</taxon>
        <taxon>Spiralia</taxon>
        <taxon>Lophotrochozoa</taxon>
        <taxon>Mollusca</taxon>
        <taxon>Bivalvia</taxon>
        <taxon>Autobranchia</taxon>
        <taxon>Pteriomorphia</taxon>
        <taxon>Mytilida</taxon>
        <taxon>Mytiloidea</taxon>
        <taxon>Mytilidae</taxon>
        <taxon>Mytilinae</taxon>
        <taxon>Mytilus</taxon>
    </lineage>
</organism>
<feature type="transmembrane region" description="Helical" evidence="1">
    <location>
        <begin position="55"/>
        <end position="76"/>
    </location>
</feature>
<dbReference type="SUPFAM" id="SSF81321">
    <property type="entry name" value="Family A G protein-coupled receptor-like"/>
    <property type="match status" value="1"/>
</dbReference>
<keyword evidence="3" id="KW-1185">Reference proteome</keyword>
<name>A0A8S3RFU6_MYTED</name>
<dbReference type="EMBL" id="CAJPWZ010001063">
    <property type="protein sequence ID" value="CAG2206860.1"/>
    <property type="molecule type" value="Genomic_DNA"/>
</dbReference>
<keyword evidence="1" id="KW-0812">Transmembrane</keyword>
<dbReference type="OrthoDB" id="6177426at2759"/>
<keyword evidence="1" id="KW-0472">Membrane</keyword>
<feature type="transmembrane region" description="Helical" evidence="1">
    <location>
        <begin position="279"/>
        <end position="300"/>
    </location>
</feature>
<feature type="transmembrane region" description="Helical" evidence="1">
    <location>
        <begin position="178"/>
        <end position="201"/>
    </location>
</feature>
<feature type="transmembrane region" description="Helical" evidence="1">
    <location>
        <begin position="242"/>
        <end position="267"/>
    </location>
</feature>
<gene>
    <name evidence="2" type="ORF">MEDL_21165</name>
</gene>